<evidence type="ECO:0000256" key="2">
    <source>
        <dbReference type="ARBA" id="ARBA00007977"/>
    </source>
</evidence>
<dbReference type="PANTHER" id="PTHR30106:SF2">
    <property type="entry name" value="UPF0324 INNER MEMBRANE PROTEIN YEIH"/>
    <property type="match status" value="1"/>
</dbReference>
<dbReference type="InterPro" id="IPR018383">
    <property type="entry name" value="UPF0324_pro"/>
</dbReference>
<feature type="transmembrane region" description="Helical" evidence="8">
    <location>
        <begin position="277"/>
        <end position="295"/>
    </location>
</feature>
<feature type="transmembrane region" description="Helical" evidence="8">
    <location>
        <begin position="143"/>
        <end position="163"/>
    </location>
</feature>
<dbReference type="EMBL" id="JAKRCV010000032">
    <property type="protein sequence ID" value="MCG7322335.1"/>
    <property type="molecule type" value="Genomic_DNA"/>
</dbReference>
<feature type="transmembrane region" description="Helical" evidence="8">
    <location>
        <begin position="337"/>
        <end position="358"/>
    </location>
</feature>
<evidence type="ECO:0000256" key="3">
    <source>
        <dbReference type="ARBA" id="ARBA00022475"/>
    </source>
</evidence>
<comment type="caution">
    <text evidence="9">The sequence shown here is derived from an EMBL/GenBank/DDBJ whole genome shotgun (WGS) entry which is preliminary data.</text>
</comment>
<comment type="subcellular location">
    <subcellularLocation>
        <location evidence="1">Cell membrane</location>
        <topology evidence="1">Multi-pass membrane protein</topology>
    </subcellularLocation>
</comment>
<evidence type="ECO:0000256" key="7">
    <source>
        <dbReference type="SAM" id="MobiDB-lite"/>
    </source>
</evidence>
<feature type="transmembrane region" description="Helical" evidence="8">
    <location>
        <begin position="209"/>
        <end position="228"/>
    </location>
</feature>
<feature type="transmembrane region" description="Helical" evidence="8">
    <location>
        <begin position="113"/>
        <end position="136"/>
    </location>
</feature>
<feature type="compositionally biased region" description="Basic residues" evidence="7">
    <location>
        <begin position="16"/>
        <end position="29"/>
    </location>
</feature>
<keyword evidence="5 8" id="KW-1133">Transmembrane helix</keyword>
<reference evidence="9 10" key="1">
    <citation type="submission" date="2022-02" db="EMBL/GenBank/DDBJ databases">
        <title>Uncovering new skin microbiome diversity through culturing and metagenomics.</title>
        <authorList>
            <person name="Conlan S."/>
            <person name="Deming C."/>
            <person name="Nisc Comparative Sequencing Program N."/>
            <person name="Segre J.A."/>
        </authorList>
    </citation>
    <scope>NUCLEOTIDE SEQUENCE [LARGE SCALE GENOMIC DNA]</scope>
    <source>
        <strain evidence="9 10">ACRQZ</strain>
    </source>
</reference>
<evidence type="ECO:0000256" key="4">
    <source>
        <dbReference type="ARBA" id="ARBA00022692"/>
    </source>
</evidence>
<accession>A0ABS9Q384</accession>
<keyword evidence="3" id="KW-1003">Cell membrane</keyword>
<sequence>MTTAAGRATPAVIPTRHARRPHPARRAPRVLRSGPAPGLALCAVAVVLALLVNHLVPVVSPLLVAILLGAVLANAWPLPTALAPGLAVAAKPLLRAGIVLLGLQVVLGQVLGLGWGMIAVVVAVVGLGIASTLAYGRLLGVPAGLTLLVACGFSICGAAAVAAVDGLVDAEEEDVATAVALVVVCGTLMIPVAPLVVTALGMGPYAGGLWAGGSIHEVAQVVAAGGAIGGGALAAAVIVKLTRVLMLAPVMATISWRRRRALAAAGGRADGGRLPPLVPVFVLGFVAMVLVRSFLPLPAPVLDGARQLQTVLLTAAMFALGCGVRLGLVRQVGVRPFVLAALSTATVALVCLAGVTLAT</sequence>
<feature type="transmembrane region" description="Helical" evidence="8">
    <location>
        <begin position="307"/>
        <end position="328"/>
    </location>
</feature>
<evidence type="ECO:0000313" key="10">
    <source>
        <dbReference type="Proteomes" id="UP001521931"/>
    </source>
</evidence>
<keyword evidence="6 8" id="KW-0472">Membrane</keyword>
<feature type="region of interest" description="Disordered" evidence="7">
    <location>
        <begin position="1"/>
        <end position="30"/>
    </location>
</feature>
<feature type="transmembrane region" description="Helical" evidence="8">
    <location>
        <begin position="58"/>
        <end position="76"/>
    </location>
</feature>
<feature type="transmembrane region" description="Helical" evidence="8">
    <location>
        <begin position="175"/>
        <end position="197"/>
    </location>
</feature>
<evidence type="ECO:0000256" key="8">
    <source>
        <dbReference type="SAM" id="Phobius"/>
    </source>
</evidence>
<dbReference type="RefSeq" id="WP_239264524.1">
    <property type="nucleotide sequence ID" value="NZ_JAKRCV010000032.1"/>
</dbReference>
<feature type="transmembrane region" description="Helical" evidence="8">
    <location>
        <begin position="88"/>
        <end position="107"/>
    </location>
</feature>
<feature type="transmembrane region" description="Helical" evidence="8">
    <location>
        <begin position="234"/>
        <end position="256"/>
    </location>
</feature>
<name>A0ABS9Q384_9MICO</name>
<dbReference type="Pfam" id="PF03601">
    <property type="entry name" value="Cons_hypoth698"/>
    <property type="match status" value="1"/>
</dbReference>
<gene>
    <name evidence="9" type="ORF">MHL29_10610</name>
</gene>
<dbReference type="PANTHER" id="PTHR30106">
    <property type="entry name" value="INNER MEMBRANE PROTEIN YEIH-RELATED"/>
    <property type="match status" value="1"/>
</dbReference>
<evidence type="ECO:0000256" key="1">
    <source>
        <dbReference type="ARBA" id="ARBA00004651"/>
    </source>
</evidence>
<keyword evidence="4 8" id="KW-0812">Transmembrane</keyword>
<keyword evidence="10" id="KW-1185">Reference proteome</keyword>
<proteinExistence type="inferred from homology"/>
<evidence type="ECO:0000256" key="6">
    <source>
        <dbReference type="ARBA" id="ARBA00023136"/>
    </source>
</evidence>
<feature type="transmembrane region" description="Helical" evidence="8">
    <location>
        <begin position="30"/>
        <end position="52"/>
    </location>
</feature>
<comment type="similarity">
    <text evidence="2">Belongs to the UPF0324 family.</text>
</comment>
<dbReference type="Proteomes" id="UP001521931">
    <property type="component" value="Unassembled WGS sequence"/>
</dbReference>
<protein>
    <submittedName>
        <fullName evidence="9">Sulfate exporter family transporter</fullName>
    </submittedName>
</protein>
<organism evidence="9 10">
    <name type="scientific">Arsenicicoccus bolidensis</name>
    <dbReference type="NCBI Taxonomy" id="229480"/>
    <lineage>
        <taxon>Bacteria</taxon>
        <taxon>Bacillati</taxon>
        <taxon>Actinomycetota</taxon>
        <taxon>Actinomycetes</taxon>
        <taxon>Micrococcales</taxon>
        <taxon>Intrasporangiaceae</taxon>
        <taxon>Arsenicicoccus</taxon>
    </lineage>
</organism>
<evidence type="ECO:0000313" key="9">
    <source>
        <dbReference type="EMBL" id="MCG7322335.1"/>
    </source>
</evidence>
<evidence type="ECO:0000256" key="5">
    <source>
        <dbReference type="ARBA" id="ARBA00022989"/>
    </source>
</evidence>